<sequence length="162" mass="18760">MKTTHKFRERFYWEKLKLDVDKWCRTCITCTAKNCLNIRTRGRLKRYNVGAPFERIAIDVLGLLPQTKQPEAYVIPNQEATTVAEALLQDWICQFGVSLLLHSDQGTNFTSAVFTGLMNLLGVNKTRTTPLHPQSNGMVKRQNRTILDYLSLFTHRNQNDWD</sequence>
<dbReference type="Pfam" id="PF17921">
    <property type="entry name" value="Integrase_H2C2"/>
    <property type="match status" value="1"/>
</dbReference>
<dbReference type="Gene3D" id="1.10.340.70">
    <property type="match status" value="1"/>
</dbReference>
<protein>
    <recommendedName>
        <fullName evidence="1">Integrase catalytic domain-containing protein</fullName>
    </recommendedName>
</protein>
<evidence type="ECO:0000313" key="3">
    <source>
        <dbReference type="Proteomes" id="UP000827092"/>
    </source>
</evidence>
<dbReference type="AlphaFoldDB" id="A0AAV6TWA0"/>
<dbReference type="InterPro" id="IPR041588">
    <property type="entry name" value="Integrase_H2C2"/>
</dbReference>
<accession>A0AAV6TWA0</accession>
<comment type="caution">
    <text evidence="2">The sequence shown here is derived from an EMBL/GenBank/DDBJ whole genome shotgun (WGS) entry which is preliminary data.</text>
</comment>
<organism evidence="2 3">
    <name type="scientific">Oedothorax gibbosus</name>
    <dbReference type="NCBI Taxonomy" id="931172"/>
    <lineage>
        <taxon>Eukaryota</taxon>
        <taxon>Metazoa</taxon>
        <taxon>Ecdysozoa</taxon>
        <taxon>Arthropoda</taxon>
        <taxon>Chelicerata</taxon>
        <taxon>Arachnida</taxon>
        <taxon>Araneae</taxon>
        <taxon>Araneomorphae</taxon>
        <taxon>Entelegynae</taxon>
        <taxon>Araneoidea</taxon>
        <taxon>Linyphiidae</taxon>
        <taxon>Erigoninae</taxon>
        <taxon>Oedothorax</taxon>
    </lineage>
</organism>
<dbReference type="SUPFAM" id="SSF53098">
    <property type="entry name" value="Ribonuclease H-like"/>
    <property type="match status" value="1"/>
</dbReference>
<dbReference type="EMBL" id="JAFNEN010000903">
    <property type="protein sequence ID" value="KAG8176257.1"/>
    <property type="molecule type" value="Genomic_DNA"/>
</dbReference>
<dbReference type="Proteomes" id="UP000827092">
    <property type="component" value="Unassembled WGS sequence"/>
</dbReference>
<proteinExistence type="predicted"/>
<evidence type="ECO:0000313" key="2">
    <source>
        <dbReference type="EMBL" id="KAG8176257.1"/>
    </source>
</evidence>
<dbReference type="Gene3D" id="3.30.420.10">
    <property type="entry name" value="Ribonuclease H-like superfamily/Ribonuclease H"/>
    <property type="match status" value="1"/>
</dbReference>
<gene>
    <name evidence="2" type="ORF">JTE90_021354</name>
</gene>
<dbReference type="InterPro" id="IPR036397">
    <property type="entry name" value="RNaseH_sf"/>
</dbReference>
<dbReference type="PROSITE" id="PS50994">
    <property type="entry name" value="INTEGRASE"/>
    <property type="match status" value="1"/>
</dbReference>
<dbReference type="PANTHER" id="PTHR47266">
    <property type="entry name" value="ENDONUCLEASE-RELATED"/>
    <property type="match status" value="1"/>
</dbReference>
<dbReference type="InterPro" id="IPR012337">
    <property type="entry name" value="RNaseH-like_sf"/>
</dbReference>
<evidence type="ECO:0000259" key="1">
    <source>
        <dbReference type="PROSITE" id="PS50994"/>
    </source>
</evidence>
<reference evidence="2 3" key="1">
    <citation type="journal article" date="2022" name="Nat. Ecol. Evol.">
        <title>A masculinizing supergene underlies an exaggerated male reproductive morph in a spider.</title>
        <authorList>
            <person name="Hendrickx F."/>
            <person name="De Corte Z."/>
            <person name="Sonet G."/>
            <person name="Van Belleghem S.M."/>
            <person name="Kostlbacher S."/>
            <person name="Vangestel C."/>
        </authorList>
    </citation>
    <scope>NUCLEOTIDE SEQUENCE [LARGE SCALE GENOMIC DNA]</scope>
    <source>
        <strain evidence="2">W744_W776</strain>
    </source>
</reference>
<dbReference type="InterPro" id="IPR001584">
    <property type="entry name" value="Integrase_cat-core"/>
</dbReference>
<feature type="domain" description="Integrase catalytic" evidence="1">
    <location>
        <begin position="72"/>
        <end position="162"/>
    </location>
</feature>
<dbReference type="InterPro" id="IPR052160">
    <property type="entry name" value="Gypsy_RT_Integrase-like"/>
</dbReference>
<dbReference type="GO" id="GO:0003676">
    <property type="term" value="F:nucleic acid binding"/>
    <property type="evidence" value="ECO:0007669"/>
    <property type="project" value="InterPro"/>
</dbReference>
<name>A0AAV6TWA0_9ARAC</name>
<dbReference type="GO" id="GO:0015074">
    <property type="term" value="P:DNA integration"/>
    <property type="evidence" value="ECO:0007669"/>
    <property type="project" value="InterPro"/>
</dbReference>
<keyword evidence="3" id="KW-1185">Reference proteome</keyword>